<evidence type="ECO:0000313" key="4">
    <source>
        <dbReference type="EMBL" id="PZF77406.1"/>
    </source>
</evidence>
<evidence type="ECO:0000313" key="5">
    <source>
        <dbReference type="Proteomes" id="UP000248795"/>
    </source>
</evidence>
<dbReference type="Gene3D" id="3.75.10.10">
    <property type="entry name" value="L-arginine/glycine Amidinotransferase, Chain A"/>
    <property type="match status" value="1"/>
</dbReference>
<dbReference type="GO" id="GO:0019546">
    <property type="term" value="P:L-arginine deiminase pathway"/>
    <property type="evidence" value="ECO:0007669"/>
    <property type="project" value="TreeGrafter"/>
</dbReference>
<comment type="pathway">
    <text evidence="1">Amino-acid degradation; L-arginine degradation via ADI pathway; carbamoyl phosphate from L-arginine: step 1/2.</text>
</comment>
<protein>
    <recommendedName>
        <fullName evidence="2">arginine deiminase</fullName>
        <ecNumber evidence="2">3.5.3.6</ecNumber>
    </recommendedName>
</protein>
<evidence type="ECO:0000256" key="1">
    <source>
        <dbReference type="ARBA" id="ARBA00005213"/>
    </source>
</evidence>
<sequence>MSFDFGAFNNWGSLRKVAIRDVDQAFVNDAKIDAEWKDLNFHSRPDLANARSEYRIVEDILAATGAEVIKLPAAPGLTLDSIYTHDALIVTPNGLVKPRMGKPQRRKESEVNGGALESLGFPIAGEITGEGKVEGGDLVWIDRYTLMAGVGYRTNLEGLRQLGELAGPDVEILWFDMPHYKGRSDVFHLMSCLSPLDHDLAVVYPPLMAARQIEFLESRGIKFVEVPAEEFDTMGCNVLALGPRHAMMVEGNPETERRMKAAGVKVEVIKGYDICRKGEGGPTCMTRPLVRA</sequence>
<dbReference type="GO" id="GO:0016990">
    <property type="term" value="F:arginine deiminase activity"/>
    <property type="evidence" value="ECO:0007669"/>
    <property type="project" value="UniProtKB-EC"/>
</dbReference>
<evidence type="ECO:0000256" key="2">
    <source>
        <dbReference type="ARBA" id="ARBA00012171"/>
    </source>
</evidence>
<proteinExistence type="predicted"/>
<organism evidence="4 5">
    <name type="scientific">Aestuariivirga litoralis</name>
    <dbReference type="NCBI Taxonomy" id="2650924"/>
    <lineage>
        <taxon>Bacteria</taxon>
        <taxon>Pseudomonadati</taxon>
        <taxon>Pseudomonadota</taxon>
        <taxon>Alphaproteobacteria</taxon>
        <taxon>Hyphomicrobiales</taxon>
        <taxon>Aestuariivirgaceae</taxon>
        <taxon>Aestuariivirga</taxon>
    </lineage>
</organism>
<dbReference type="PANTHER" id="PTHR47271">
    <property type="entry name" value="ARGININE DEIMINASE"/>
    <property type="match status" value="1"/>
</dbReference>
<comment type="caution">
    <text evidence="4">The sequence shown here is derived from an EMBL/GenBank/DDBJ whole genome shotgun (WGS) entry which is preliminary data.</text>
</comment>
<reference evidence="5" key="1">
    <citation type="submission" date="2018-06" db="EMBL/GenBank/DDBJ databases">
        <title>Aestuariibacter litoralis strain KCTC 52945T.</title>
        <authorList>
            <person name="Li X."/>
            <person name="Salam N."/>
            <person name="Li J.-L."/>
            <person name="Chen Y.-M."/>
            <person name="Yang Z.-W."/>
            <person name="Zhang L.-Y."/>
            <person name="Han M.-X."/>
            <person name="Xiao M."/>
            <person name="Li W.-J."/>
        </authorList>
    </citation>
    <scope>NUCLEOTIDE SEQUENCE [LARGE SCALE GENOMIC DNA]</scope>
    <source>
        <strain evidence="5">KCTC 52945</strain>
    </source>
</reference>
<dbReference type="SUPFAM" id="SSF55909">
    <property type="entry name" value="Pentein"/>
    <property type="match status" value="1"/>
</dbReference>
<evidence type="ECO:0000256" key="3">
    <source>
        <dbReference type="ARBA" id="ARBA00049429"/>
    </source>
</evidence>
<gene>
    <name evidence="4" type="ORF">DK847_08780</name>
</gene>
<name>A0A2W2BVA0_9HYPH</name>
<dbReference type="GO" id="GO:0016740">
    <property type="term" value="F:transferase activity"/>
    <property type="evidence" value="ECO:0007669"/>
    <property type="project" value="UniProtKB-KW"/>
</dbReference>
<dbReference type="Proteomes" id="UP000248795">
    <property type="component" value="Unassembled WGS sequence"/>
</dbReference>
<dbReference type="EMBL" id="QKVK01000003">
    <property type="protein sequence ID" value="PZF77406.1"/>
    <property type="molecule type" value="Genomic_DNA"/>
</dbReference>
<dbReference type="Pfam" id="PF19420">
    <property type="entry name" value="DDAH_eukar"/>
    <property type="match status" value="1"/>
</dbReference>
<dbReference type="AlphaFoldDB" id="A0A2W2BVA0"/>
<dbReference type="RefSeq" id="WP_111197833.1">
    <property type="nucleotide sequence ID" value="NZ_QKVK01000003.1"/>
</dbReference>
<keyword evidence="4" id="KW-0808">Transferase</keyword>
<comment type="catalytic activity">
    <reaction evidence="3">
        <text>L-arginine + H2O = L-citrulline + NH4(+)</text>
        <dbReference type="Rhea" id="RHEA:19597"/>
        <dbReference type="ChEBI" id="CHEBI:15377"/>
        <dbReference type="ChEBI" id="CHEBI:28938"/>
        <dbReference type="ChEBI" id="CHEBI:32682"/>
        <dbReference type="ChEBI" id="CHEBI:57743"/>
        <dbReference type="EC" id="3.5.3.6"/>
    </reaction>
</comment>
<dbReference type="PANTHER" id="PTHR47271:SF2">
    <property type="entry name" value="ARGININE DEIMINASE"/>
    <property type="match status" value="1"/>
</dbReference>
<accession>A0A2W2BVA0</accession>
<keyword evidence="5" id="KW-1185">Reference proteome</keyword>
<dbReference type="EC" id="3.5.3.6" evidence="2"/>